<dbReference type="SMART" id="SM01172">
    <property type="entry name" value="DUF3700"/>
    <property type="match status" value="1"/>
</dbReference>
<accession>A0ABC8KTQ4</accession>
<feature type="domain" description="DUF3700" evidence="1">
    <location>
        <begin position="1"/>
        <end position="124"/>
    </location>
</feature>
<protein>
    <recommendedName>
        <fullName evidence="1">DUF3700 domain-containing protein</fullName>
    </recommendedName>
</protein>
<name>A0ABC8KTQ4_ERUVS</name>
<dbReference type="PANTHER" id="PTHR45952">
    <property type="entry name" value="ALUMINUM INDUCED PROTEIN WITH YGL AND LRDR MOTIFS"/>
    <property type="match status" value="1"/>
</dbReference>
<dbReference type="AlphaFoldDB" id="A0ABC8KTQ4"/>
<gene>
    <name evidence="2" type="ORF">ERUC_LOCUS26311</name>
</gene>
<sequence>MNNFKILQIICDPYLYHMYYIETQRLFTFEELIQDPDTGRKMVCIKCPLIVLDGSVPLLWGTAAECHLVLSDDVETMKKGCGKSFAPFPEGCFFTSSRGLRSYEYPLNELKPVLRVDSSVMCEV</sequence>
<dbReference type="InterPro" id="IPR024286">
    <property type="entry name" value="DUF3700"/>
</dbReference>
<reference evidence="2 3" key="1">
    <citation type="submission" date="2022-03" db="EMBL/GenBank/DDBJ databases">
        <authorList>
            <person name="Macdonald S."/>
            <person name="Ahmed S."/>
            <person name="Newling K."/>
        </authorList>
    </citation>
    <scope>NUCLEOTIDE SEQUENCE [LARGE SCALE GENOMIC DNA]</scope>
</reference>
<comment type="caution">
    <text evidence="2">The sequence shown here is derived from an EMBL/GenBank/DDBJ whole genome shotgun (WGS) entry which is preliminary data.</text>
</comment>
<dbReference type="EMBL" id="CAKOAT010287378">
    <property type="protein sequence ID" value="CAH8360555.1"/>
    <property type="molecule type" value="Genomic_DNA"/>
</dbReference>
<evidence type="ECO:0000259" key="1">
    <source>
        <dbReference type="SMART" id="SM01172"/>
    </source>
</evidence>
<proteinExistence type="predicted"/>
<evidence type="ECO:0000313" key="3">
    <source>
        <dbReference type="Proteomes" id="UP001642260"/>
    </source>
</evidence>
<dbReference type="PANTHER" id="PTHR45952:SF4">
    <property type="entry name" value="ALUMINUM INDUCED PROTEIN WITH YGL AND LRDR MOTIFS"/>
    <property type="match status" value="1"/>
</dbReference>
<evidence type="ECO:0000313" key="2">
    <source>
        <dbReference type="EMBL" id="CAH8360555.1"/>
    </source>
</evidence>
<organism evidence="2 3">
    <name type="scientific">Eruca vesicaria subsp. sativa</name>
    <name type="common">Garden rocket</name>
    <name type="synonym">Eruca sativa</name>
    <dbReference type="NCBI Taxonomy" id="29727"/>
    <lineage>
        <taxon>Eukaryota</taxon>
        <taxon>Viridiplantae</taxon>
        <taxon>Streptophyta</taxon>
        <taxon>Embryophyta</taxon>
        <taxon>Tracheophyta</taxon>
        <taxon>Spermatophyta</taxon>
        <taxon>Magnoliopsida</taxon>
        <taxon>eudicotyledons</taxon>
        <taxon>Gunneridae</taxon>
        <taxon>Pentapetalae</taxon>
        <taxon>rosids</taxon>
        <taxon>malvids</taxon>
        <taxon>Brassicales</taxon>
        <taxon>Brassicaceae</taxon>
        <taxon>Brassiceae</taxon>
        <taxon>Eruca</taxon>
    </lineage>
</organism>
<dbReference type="Pfam" id="PF12481">
    <property type="entry name" value="DUF3700"/>
    <property type="match status" value="1"/>
</dbReference>
<keyword evidence="3" id="KW-1185">Reference proteome</keyword>
<dbReference type="InterPro" id="IPR044828">
    <property type="entry name" value="TSJT1-like"/>
</dbReference>
<dbReference type="Proteomes" id="UP001642260">
    <property type="component" value="Unassembled WGS sequence"/>
</dbReference>